<dbReference type="EMBL" id="CACTIH010005706">
    <property type="protein sequence ID" value="CAA3000701.1"/>
    <property type="molecule type" value="Genomic_DNA"/>
</dbReference>
<dbReference type="AlphaFoldDB" id="A0A8S0T704"/>
<reference evidence="1 2" key="1">
    <citation type="submission" date="2019-12" db="EMBL/GenBank/DDBJ databases">
        <authorList>
            <person name="Alioto T."/>
            <person name="Alioto T."/>
            <person name="Gomez Garrido J."/>
        </authorList>
    </citation>
    <scope>NUCLEOTIDE SEQUENCE [LARGE SCALE GENOMIC DNA]</scope>
</reference>
<dbReference type="Gramene" id="OE9A042548T1">
    <property type="protein sequence ID" value="OE9A042548C1"/>
    <property type="gene ID" value="OE9A042548"/>
</dbReference>
<evidence type="ECO:0000313" key="1">
    <source>
        <dbReference type="EMBL" id="CAA3000701.1"/>
    </source>
</evidence>
<dbReference type="SUPFAM" id="SSF53474">
    <property type="entry name" value="alpha/beta-Hydrolases"/>
    <property type="match status" value="1"/>
</dbReference>
<dbReference type="Proteomes" id="UP000594638">
    <property type="component" value="Unassembled WGS sequence"/>
</dbReference>
<gene>
    <name evidence="1" type="ORF">OLEA9_A042548</name>
</gene>
<dbReference type="InterPro" id="IPR029058">
    <property type="entry name" value="AB_hydrolase_fold"/>
</dbReference>
<dbReference type="OrthoDB" id="1736313at2759"/>
<proteinExistence type="predicted"/>
<sequence length="178" mass="19754">MENSGLLGTQVALLHAWAALKYIPNRVAGVAMYAPLVNPYESGMTKDEISSFFSGKLGQIDKWLSVSLGKKVASNDLVGKSSFEELWHWDVEESIRQGSTKPFVEEAMLQGMDDVVTPPTMADYVASILPSAVVHKLPEEGHFSYFFLCDECHRQIISTLFGEPQDPLETVKERSDLS</sequence>
<protein>
    <submittedName>
        <fullName evidence="1">Uncharacterized protein</fullName>
    </submittedName>
</protein>
<accession>A0A8S0T704</accession>
<dbReference type="PANTHER" id="PTHR45763">
    <property type="entry name" value="HYDROLASE, ALPHA/BETA FOLD FAMILY PROTEIN, EXPRESSED-RELATED"/>
    <property type="match status" value="1"/>
</dbReference>
<comment type="caution">
    <text evidence="1">The sequence shown here is derived from an EMBL/GenBank/DDBJ whole genome shotgun (WGS) entry which is preliminary data.</text>
</comment>
<name>A0A8S0T704_OLEEU</name>
<keyword evidence="2" id="KW-1185">Reference proteome</keyword>
<dbReference type="PANTHER" id="PTHR45763:SF8">
    <property type="entry name" value="ALPHA_BETA-HYDROLASES SUPERFAMILY PROTEIN"/>
    <property type="match status" value="1"/>
</dbReference>
<organism evidence="1 2">
    <name type="scientific">Olea europaea subsp. europaea</name>
    <dbReference type="NCBI Taxonomy" id="158383"/>
    <lineage>
        <taxon>Eukaryota</taxon>
        <taxon>Viridiplantae</taxon>
        <taxon>Streptophyta</taxon>
        <taxon>Embryophyta</taxon>
        <taxon>Tracheophyta</taxon>
        <taxon>Spermatophyta</taxon>
        <taxon>Magnoliopsida</taxon>
        <taxon>eudicotyledons</taxon>
        <taxon>Gunneridae</taxon>
        <taxon>Pentapetalae</taxon>
        <taxon>asterids</taxon>
        <taxon>lamiids</taxon>
        <taxon>Lamiales</taxon>
        <taxon>Oleaceae</taxon>
        <taxon>Oleeae</taxon>
        <taxon>Olea</taxon>
    </lineage>
</organism>
<evidence type="ECO:0000313" key="2">
    <source>
        <dbReference type="Proteomes" id="UP000594638"/>
    </source>
</evidence>
<dbReference type="Gene3D" id="3.40.50.1820">
    <property type="entry name" value="alpha/beta hydrolase"/>
    <property type="match status" value="1"/>
</dbReference>